<gene>
    <name evidence="1" type="ORF">CK203_018781</name>
</gene>
<accession>A0A438JAQ7</accession>
<dbReference type="Proteomes" id="UP000288805">
    <property type="component" value="Unassembled WGS sequence"/>
</dbReference>
<dbReference type="EMBL" id="QGNW01000053">
    <property type="protein sequence ID" value="RVX06051.1"/>
    <property type="molecule type" value="Genomic_DNA"/>
</dbReference>
<name>A0A438JAQ7_VITVI</name>
<evidence type="ECO:0000313" key="2">
    <source>
        <dbReference type="Proteomes" id="UP000288805"/>
    </source>
</evidence>
<comment type="caution">
    <text evidence="1">The sequence shown here is derived from an EMBL/GenBank/DDBJ whole genome shotgun (WGS) entry which is preliminary data.</text>
</comment>
<sequence length="119" mass="13893">MWLSFAGFRVYNKNSDEERHGYALFSPSSLFADDEGCDSDGEKMETHQSYVERKHDFPGTVTSFFLYLFTGLPLSLSPERDNGNTIINFRFEIVYWFYLKRSGKNLCNLGTMTKIYVHF</sequence>
<organism evidence="1 2">
    <name type="scientific">Vitis vinifera</name>
    <name type="common">Grape</name>
    <dbReference type="NCBI Taxonomy" id="29760"/>
    <lineage>
        <taxon>Eukaryota</taxon>
        <taxon>Viridiplantae</taxon>
        <taxon>Streptophyta</taxon>
        <taxon>Embryophyta</taxon>
        <taxon>Tracheophyta</taxon>
        <taxon>Spermatophyta</taxon>
        <taxon>Magnoliopsida</taxon>
        <taxon>eudicotyledons</taxon>
        <taxon>Gunneridae</taxon>
        <taxon>Pentapetalae</taxon>
        <taxon>rosids</taxon>
        <taxon>Vitales</taxon>
        <taxon>Vitaceae</taxon>
        <taxon>Viteae</taxon>
        <taxon>Vitis</taxon>
    </lineage>
</organism>
<dbReference type="AlphaFoldDB" id="A0A438JAQ7"/>
<evidence type="ECO:0000313" key="1">
    <source>
        <dbReference type="EMBL" id="RVX06051.1"/>
    </source>
</evidence>
<reference evidence="1 2" key="1">
    <citation type="journal article" date="2018" name="PLoS Genet.">
        <title>Population sequencing reveals clonal diversity and ancestral inbreeding in the grapevine cultivar Chardonnay.</title>
        <authorList>
            <person name="Roach M.J."/>
            <person name="Johnson D.L."/>
            <person name="Bohlmann J."/>
            <person name="van Vuuren H.J."/>
            <person name="Jones S.J."/>
            <person name="Pretorius I.S."/>
            <person name="Schmidt S.A."/>
            <person name="Borneman A.R."/>
        </authorList>
    </citation>
    <scope>NUCLEOTIDE SEQUENCE [LARGE SCALE GENOMIC DNA]</scope>
    <source>
        <strain evidence="2">cv. Chardonnay</strain>
        <tissue evidence="1">Leaf</tissue>
    </source>
</reference>
<protein>
    <submittedName>
        <fullName evidence="1">Uncharacterized protein</fullName>
    </submittedName>
</protein>
<proteinExistence type="predicted"/>